<evidence type="ECO:0000313" key="2">
    <source>
        <dbReference type="EMBL" id="GAA2037737.1"/>
    </source>
</evidence>
<feature type="transmembrane region" description="Helical" evidence="1">
    <location>
        <begin position="89"/>
        <end position="113"/>
    </location>
</feature>
<name>A0ABP5G2K3_9MICC</name>
<dbReference type="RefSeq" id="WP_343957738.1">
    <property type="nucleotide sequence ID" value="NZ_BAAAMN010000034.1"/>
</dbReference>
<comment type="caution">
    <text evidence="2">The sequence shown here is derived from an EMBL/GenBank/DDBJ whole genome shotgun (WGS) entry which is preliminary data.</text>
</comment>
<dbReference type="InterPro" id="IPR011737">
    <property type="entry name" value="CHP02206_TP0381"/>
</dbReference>
<feature type="transmembrane region" description="Helical" evidence="1">
    <location>
        <begin position="166"/>
        <end position="190"/>
    </location>
</feature>
<dbReference type="EMBL" id="BAAAMN010000034">
    <property type="protein sequence ID" value="GAA2037737.1"/>
    <property type="molecule type" value="Genomic_DNA"/>
</dbReference>
<accession>A0ABP5G2K3</accession>
<gene>
    <name evidence="2" type="ORF">GCM10009720_17770</name>
</gene>
<feature type="transmembrane region" description="Helical" evidence="1">
    <location>
        <begin position="48"/>
        <end position="68"/>
    </location>
</feature>
<organism evidence="2 3">
    <name type="scientific">Yaniella flava</name>
    <dbReference type="NCBI Taxonomy" id="287930"/>
    <lineage>
        <taxon>Bacteria</taxon>
        <taxon>Bacillati</taxon>
        <taxon>Actinomycetota</taxon>
        <taxon>Actinomycetes</taxon>
        <taxon>Micrococcales</taxon>
        <taxon>Micrococcaceae</taxon>
        <taxon>Yaniella</taxon>
    </lineage>
</organism>
<protein>
    <submittedName>
        <fullName evidence="2">TIGR02206 family membrane protein</fullName>
    </submittedName>
</protein>
<dbReference type="Pfam" id="PF14808">
    <property type="entry name" value="TMEM164"/>
    <property type="match status" value="1"/>
</dbReference>
<keyword evidence="1" id="KW-0472">Membrane</keyword>
<keyword evidence="1" id="KW-1133">Transmembrane helix</keyword>
<feature type="transmembrane region" description="Helical" evidence="1">
    <location>
        <begin position="210"/>
        <end position="229"/>
    </location>
</feature>
<reference evidence="3" key="1">
    <citation type="journal article" date="2019" name="Int. J. Syst. Evol. Microbiol.">
        <title>The Global Catalogue of Microorganisms (GCM) 10K type strain sequencing project: providing services to taxonomists for standard genome sequencing and annotation.</title>
        <authorList>
            <consortium name="The Broad Institute Genomics Platform"/>
            <consortium name="The Broad Institute Genome Sequencing Center for Infectious Disease"/>
            <person name="Wu L."/>
            <person name="Ma J."/>
        </authorList>
    </citation>
    <scope>NUCLEOTIDE SEQUENCE [LARGE SCALE GENOMIC DNA]</scope>
    <source>
        <strain evidence="3">JCM 13595</strain>
    </source>
</reference>
<proteinExistence type="predicted"/>
<dbReference type="NCBIfam" id="TIGR02206">
    <property type="entry name" value="intg_mem_TP0381"/>
    <property type="match status" value="1"/>
</dbReference>
<evidence type="ECO:0000313" key="3">
    <source>
        <dbReference type="Proteomes" id="UP001501461"/>
    </source>
</evidence>
<dbReference type="Proteomes" id="UP001501461">
    <property type="component" value="Unassembled WGS sequence"/>
</dbReference>
<feature type="transmembrane region" description="Helical" evidence="1">
    <location>
        <begin position="20"/>
        <end position="36"/>
    </location>
</feature>
<keyword evidence="1" id="KW-0812">Transmembrane</keyword>
<sequence>MGNAVEPAGRMTPYGAEHSLVLVLTVIVAVALVVWARRIRGTVHEDRFLSIAGWTMLVITVVWTLWGMQPAQWNIEQSLPFHYSDALRLITAIALLTRAGWAIAITFFWGLTLNLQSVITPDLNYFDYPVLEFAVYWFLHIAALVVPIVFVWGLGYRPTWRGYGVAYAATVAWAGIAILVNAITGANYAYLSRAPEGPSILDVLGPWPAYILWEAVIIAVVWALMTWPFQTKTARSALVADRWATVRRKPPAGDTTTPTSAEQMLQP</sequence>
<evidence type="ECO:0000256" key="1">
    <source>
        <dbReference type="SAM" id="Phobius"/>
    </source>
</evidence>
<feature type="transmembrane region" description="Helical" evidence="1">
    <location>
        <begin position="133"/>
        <end position="154"/>
    </location>
</feature>
<keyword evidence="3" id="KW-1185">Reference proteome</keyword>